<name>A0A286GX13_9PROT</name>
<proteinExistence type="predicted"/>
<dbReference type="Pfam" id="PF00535">
    <property type="entry name" value="Glycos_transf_2"/>
    <property type="match status" value="1"/>
</dbReference>
<comment type="subcellular location">
    <subcellularLocation>
        <location evidence="1">Cell membrane</location>
    </subcellularLocation>
</comment>
<accession>A0A286GX13</accession>
<evidence type="ECO:0000256" key="6">
    <source>
        <dbReference type="SAM" id="SignalP"/>
    </source>
</evidence>
<evidence type="ECO:0000256" key="3">
    <source>
        <dbReference type="ARBA" id="ARBA00022676"/>
    </source>
</evidence>
<gene>
    <name evidence="8" type="ORF">SAMN05421508_11166</name>
</gene>
<dbReference type="Proteomes" id="UP000219621">
    <property type="component" value="Unassembled WGS sequence"/>
</dbReference>
<dbReference type="AlphaFoldDB" id="A0A286GX13"/>
<feature type="domain" description="Glycosyltransferase 2-like" evidence="7">
    <location>
        <begin position="7"/>
        <end position="124"/>
    </location>
</feature>
<dbReference type="RefSeq" id="WP_097281052.1">
    <property type="nucleotide sequence ID" value="NZ_OCNJ01000011.1"/>
</dbReference>
<dbReference type="Gene3D" id="3.90.550.10">
    <property type="entry name" value="Spore Coat Polysaccharide Biosynthesis Protein SpsA, Chain A"/>
    <property type="match status" value="1"/>
</dbReference>
<keyword evidence="9" id="KW-1185">Reference proteome</keyword>
<keyword evidence="6" id="KW-0732">Signal</keyword>
<evidence type="ECO:0000256" key="4">
    <source>
        <dbReference type="ARBA" id="ARBA00022679"/>
    </source>
</evidence>
<evidence type="ECO:0000313" key="8">
    <source>
        <dbReference type="EMBL" id="SOE00070.1"/>
    </source>
</evidence>
<dbReference type="OrthoDB" id="5291101at2"/>
<dbReference type="NCBIfam" id="TIGR04283">
    <property type="entry name" value="glyco_like_mftF"/>
    <property type="match status" value="1"/>
</dbReference>
<dbReference type="PANTHER" id="PTHR43646">
    <property type="entry name" value="GLYCOSYLTRANSFERASE"/>
    <property type="match status" value="1"/>
</dbReference>
<keyword evidence="3" id="KW-0328">Glycosyltransferase</keyword>
<dbReference type="GO" id="GO:0016757">
    <property type="term" value="F:glycosyltransferase activity"/>
    <property type="evidence" value="ECO:0007669"/>
    <property type="project" value="UniProtKB-KW"/>
</dbReference>
<keyword evidence="5" id="KW-0472">Membrane</keyword>
<dbReference type="InterPro" id="IPR029044">
    <property type="entry name" value="Nucleotide-diphossugar_trans"/>
</dbReference>
<dbReference type="SUPFAM" id="SSF53448">
    <property type="entry name" value="Nucleotide-diphospho-sugar transferases"/>
    <property type="match status" value="1"/>
</dbReference>
<evidence type="ECO:0000256" key="5">
    <source>
        <dbReference type="ARBA" id="ARBA00023136"/>
    </source>
</evidence>
<evidence type="ECO:0000256" key="2">
    <source>
        <dbReference type="ARBA" id="ARBA00022475"/>
    </source>
</evidence>
<dbReference type="InterPro" id="IPR026461">
    <property type="entry name" value="Trfase_2_rSAM/seldom_assoc"/>
</dbReference>
<evidence type="ECO:0000313" key="9">
    <source>
        <dbReference type="Proteomes" id="UP000219621"/>
    </source>
</evidence>
<evidence type="ECO:0000259" key="7">
    <source>
        <dbReference type="Pfam" id="PF00535"/>
    </source>
</evidence>
<protein>
    <submittedName>
        <fullName evidence="8">Transferase 2, rSAM/selenodomain-associated</fullName>
    </submittedName>
</protein>
<evidence type="ECO:0000256" key="1">
    <source>
        <dbReference type="ARBA" id="ARBA00004236"/>
    </source>
</evidence>
<keyword evidence="4 8" id="KW-0808">Transferase</keyword>
<organism evidence="8 9">
    <name type="scientific">Caenispirillum bisanense</name>
    <dbReference type="NCBI Taxonomy" id="414052"/>
    <lineage>
        <taxon>Bacteria</taxon>
        <taxon>Pseudomonadati</taxon>
        <taxon>Pseudomonadota</taxon>
        <taxon>Alphaproteobacteria</taxon>
        <taxon>Rhodospirillales</taxon>
        <taxon>Novispirillaceae</taxon>
        <taxon>Caenispirillum</taxon>
    </lineage>
</organism>
<sequence length="226" mass="24352">MPPPRLSIVIPTLNAAAGLPATLAALAEAGAAAEVIVADGGSTDATPTLAPRLVTAPRGRGPQLAAGAAAATAEWLLFLHADTRLAPGWWSEAQAHMAAHPDTAAAFALRFDDADPRARRVERLAHWRARALGLPYGDQGLLIPRRLYDAIGGYRPLPLMEDVDLVRRLGRRRLRLLRTAAVTSAERYRRDGWLRRPLRNLTCLGLWWLGVPAARLLAFYGGGKAA</sequence>
<dbReference type="PANTHER" id="PTHR43646:SF2">
    <property type="entry name" value="GLYCOSYLTRANSFERASE 2-LIKE DOMAIN-CONTAINING PROTEIN"/>
    <property type="match status" value="1"/>
</dbReference>
<dbReference type="GO" id="GO:0005886">
    <property type="term" value="C:plasma membrane"/>
    <property type="evidence" value="ECO:0007669"/>
    <property type="project" value="UniProtKB-SubCell"/>
</dbReference>
<feature type="signal peptide" evidence="6">
    <location>
        <begin position="1"/>
        <end position="27"/>
    </location>
</feature>
<dbReference type="InterPro" id="IPR001173">
    <property type="entry name" value="Glyco_trans_2-like"/>
</dbReference>
<reference evidence="8 9" key="1">
    <citation type="submission" date="2017-09" db="EMBL/GenBank/DDBJ databases">
        <authorList>
            <person name="Ehlers B."/>
            <person name="Leendertz F.H."/>
        </authorList>
    </citation>
    <scope>NUCLEOTIDE SEQUENCE [LARGE SCALE GENOMIC DNA]</scope>
    <source>
        <strain evidence="8 9">USBA 140</strain>
    </source>
</reference>
<feature type="chain" id="PRO_5012018554" evidence="6">
    <location>
        <begin position="28"/>
        <end position="226"/>
    </location>
</feature>
<keyword evidence="2" id="KW-1003">Cell membrane</keyword>
<dbReference type="EMBL" id="OCNJ01000011">
    <property type="protein sequence ID" value="SOE00070.1"/>
    <property type="molecule type" value="Genomic_DNA"/>
</dbReference>